<dbReference type="OrthoDB" id="5102063at2759"/>
<dbReference type="GO" id="GO:0005737">
    <property type="term" value="C:cytoplasm"/>
    <property type="evidence" value="ECO:0007669"/>
    <property type="project" value="InterPro"/>
</dbReference>
<dbReference type="Pfam" id="PF03068">
    <property type="entry name" value="PAD"/>
    <property type="match status" value="1"/>
</dbReference>
<comment type="caution">
    <text evidence="4">The sequence shown here is derived from an EMBL/GenBank/DDBJ whole genome shotgun (WGS) entry which is preliminary data.</text>
</comment>
<dbReference type="SUPFAM" id="SSF55909">
    <property type="entry name" value="Pentein"/>
    <property type="match status" value="1"/>
</dbReference>
<dbReference type="Proteomes" id="UP000030816">
    <property type="component" value="Unassembled WGS sequence"/>
</dbReference>
<feature type="domain" description="Protein-arginine deiminase C-terminal" evidence="3">
    <location>
        <begin position="222"/>
        <end position="671"/>
    </location>
</feature>
<gene>
    <name evidence="4" type="ORF">MAM_06545</name>
</gene>
<dbReference type="HOGENOM" id="CLU_015851_0_0_1"/>
<dbReference type="GO" id="GO:0004668">
    <property type="term" value="F:protein-arginine deiminase activity"/>
    <property type="evidence" value="ECO:0007669"/>
    <property type="project" value="InterPro"/>
</dbReference>
<protein>
    <submittedName>
        <fullName evidence="4">Protein-arginine deiminase</fullName>
    </submittedName>
</protein>
<dbReference type="InterPro" id="IPR013530">
    <property type="entry name" value="PAD_C"/>
</dbReference>
<keyword evidence="5" id="KW-1185">Reference proteome</keyword>
<organism evidence="4 5">
    <name type="scientific">Metarhizium album (strain ARSEF 1941)</name>
    <dbReference type="NCBI Taxonomy" id="1081103"/>
    <lineage>
        <taxon>Eukaryota</taxon>
        <taxon>Fungi</taxon>
        <taxon>Dikarya</taxon>
        <taxon>Ascomycota</taxon>
        <taxon>Pezizomycotina</taxon>
        <taxon>Sordariomycetes</taxon>
        <taxon>Hypocreomycetidae</taxon>
        <taxon>Hypocreales</taxon>
        <taxon>Clavicipitaceae</taxon>
        <taxon>Metarhizium</taxon>
    </lineage>
</organism>
<dbReference type="AlphaFoldDB" id="A0A0B2WQ01"/>
<proteinExistence type="predicted"/>
<reference evidence="4 5" key="1">
    <citation type="journal article" date="2014" name="Proc. Natl. Acad. Sci. U.S.A.">
        <title>Trajectory and genomic determinants of fungal-pathogen speciation and host adaptation.</title>
        <authorList>
            <person name="Hu X."/>
            <person name="Xiao G."/>
            <person name="Zheng P."/>
            <person name="Shang Y."/>
            <person name="Su Y."/>
            <person name="Zhang X."/>
            <person name="Liu X."/>
            <person name="Zhan S."/>
            <person name="St Leger R.J."/>
            <person name="Wang C."/>
        </authorList>
    </citation>
    <scope>NUCLEOTIDE SEQUENCE [LARGE SCALE GENOMIC DNA]</scope>
    <source>
        <strain evidence="4 5">ARSEF 1941</strain>
    </source>
</reference>
<accession>A0A0B2WQ01</accession>
<dbReference type="Gene3D" id="3.75.10.10">
    <property type="entry name" value="L-arginine/glycine Amidinotransferase, Chain A"/>
    <property type="match status" value="1"/>
</dbReference>
<evidence type="ECO:0000256" key="2">
    <source>
        <dbReference type="SAM" id="SignalP"/>
    </source>
</evidence>
<keyword evidence="2" id="KW-0732">Signal</keyword>
<name>A0A0B2WQ01_METAS</name>
<evidence type="ECO:0000313" key="4">
    <source>
        <dbReference type="EMBL" id="KHN95704.1"/>
    </source>
</evidence>
<dbReference type="PANTHER" id="PTHR10837">
    <property type="entry name" value="PEPTIDYLARGININE DEIMINASE"/>
    <property type="match status" value="1"/>
</dbReference>
<dbReference type="SUPFAM" id="SSF110083">
    <property type="entry name" value="Peptidylarginine deiminase Pad4, middle domain"/>
    <property type="match status" value="1"/>
</dbReference>
<dbReference type="PANTHER" id="PTHR10837:SF8">
    <property type="entry name" value="PROTEIN-ARGININE DEIMINASE"/>
    <property type="match status" value="1"/>
</dbReference>
<feature type="region of interest" description="Disordered" evidence="1">
    <location>
        <begin position="530"/>
        <end position="552"/>
    </location>
</feature>
<feature type="chain" id="PRO_5002081449" evidence="2">
    <location>
        <begin position="21"/>
        <end position="675"/>
    </location>
</feature>
<dbReference type="InterPro" id="IPR036556">
    <property type="entry name" value="PAD_central_sf"/>
</dbReference>
<dbReference type="EMBL" id="AZHE01000021">
    <property type="protein sequence ID" value="KHN95704.1"/>
    <property type="molecule type" value="Genomic_DNA"/>
</dbReference>
<feature type="signal peptide" evidence="2">
    <location>
        <begin position="1"/>
        <end position="20"/>
    </location>
</feature>
<dbReference type="InterPro" id="IPR004303">
    <property type="entry name" value="PAD"/>
</dbReference>
<evidence type="ECO:0000256" key="1">
    <source>
        <dbReference type="SAM" id="MobiDB-lite"/>
    </source>
</evidence>
<dbReference type="STRING" id="1081103.A0A0B2WQ01"/>
<evidence type="ECO:0000259" key="3">
    <source>
        <dbReference type="Pfam" id="PF03068"/>
    </source>
</evidence>
<dbReference type="GeneID" id="63741000"/>
<dbReference type="GO" id="GO:0005509">
    <property type="term" value="F:calcium ion binding"/>
    <property type="evidence" value="ECO:0007669"/>
    <property type="project" value="InterPro"/>
</dbReference>
<evidence type="ECO:0000313" key="5">
    <source>
        <dbReference type="Proteomes" id="UP000030816"/>
    </source>
</evidence>
<dbReference type="RefSeq" id="XP_040676770.1">
    <property type="nucleotide sequence ID" value="XM_040825343.1"/>
</dbReference>
<sequence>MKSAPLMLAGLAGLTSLAVAGPINGRQARPTKEELFVRTTYPPTKTDVQAPFEADIRVDTNRDGVVDVQGSSDTEGKNKCTETSGAIFLANLGDSGGRCKQLGPSKNPRTPRATLAKCHDADGDEQHAPQNMAPILTVPIQGLSKSATATVTVSDAQVRPLVRIFVARSDGSWEIVNNNTVFSAEEIKKGLTLGIDARDTRRAGGWDGRVSVDFTIKDGGATSKDTVCLRVAPVLLQHHRQPVQKVFASSFPGLTGKMKALVEGIMKGIEDSMQKAQVPGPLTRLPTKDLWAQDYFEPGYTSMPGPNGTVISLRVMIEGRRNYFDSARLIYTHLRGDGVGGFRAQSRDDFNPWDEPFEAGGNMETIPPYEFNGKKFPAGRVVVGGNAARLPRIVDFFRAQETQDPIVLDSTWLSVKHVDEMIQFLPAKTKRGWIMMAVDPQMGLTQLRQAQKYGFGGQPVINQQKVKSGPTIDEFLARRSNIKATEMSAKYMKANIEHIKNETGLTDAEIFLLPMLVGVDDEVHHYIRPSSKRQRSVVERRDNETNSASSQEGLDAEFFEDIDIHGPGGDSDHDTTTVQRRQWQPSKPVHFDSYLPSLVNGVPLSYRHVLVPKPFGPLINGHDIFEIVTKSVYKKAGVAIVHFLDGWQFHKYSGDFHCMTNTFRDTSAPWWLKPL</sequence>